<accession>A0ABP9RRS8</accession>
<dbReference type="Proteomes" id="UP001501570">
    <property type="component" value="Unassembled WGS sequence"/>
</dbReference>
<evidence type="ECO:0000313" key="2">
    <source>
        <dbReference type="EMBL" id="GAA5183995.1"/>
    </source>
</evidence>
<feature type="region of interest" description="Disordered" evidence="1">
    <location>
        <begin position="1"/>
        <end position="26"/>
    </location>
</feature>
<gene>
    <name evidence="2" type="ORF">GCM10023322_24510</name>
</gene>
<dbReference type="EMBL" id="BAABJQ010000006">
    <property type="protein sequence ID" value="GAA5183995.1"/>
    <property type="molecule type" value="Genomic_DNA"/>
</dbReference>
<organism evidence="2 3">
    <name type="scientific">Rugosimonospora acidiphila</name>
    <dbReference type="NCBI Taxonomy" id="556531"/>
    <lineage>
        <taxon>Bacteria</taxon>
        <taxon>Bacillati</taxon>
        <taxon>Actinomycetota</taxon>
        <taxon>Actinomycetes</taxon>
        <taxon>Micromonosporales</taxon>
        <taxon>Micromonosporaceae</taxon>
        <taxon>Rugosimonospora</taxon>
    </lineage>
</organism>
<feature type="compositionally biased region" description="Basic and acidic residues" evidence="1">
    <location>
        <begin position="187"/>
        <end position="196"/>
    </location>
</feature>
<proteinExistence type="predicted"/>
<comment type="caution">
    <text evidence="2">The sequence shown here is derived from an EMBL/GenBank/DDBJ whole genome shotgun (WGS) entry which is preliminary data.</text>
</comment>
<evidence type="ECO:0000256" key="1">
    <source>
        <dbReference type="SAM" id="MobiDB-lite"/>
    </source>
</evidence>
<feature type="region of interest" description="Disordered" evidence="1">
    <location>
        <begin position="125"/>
        <end position="231"/>
    </location>
</feature>
<protein>
    <submittedName>
        <fullName evidence="2">Uncharacterized protein</fullName>
    </submittedName>
</protein>
<dbReference type="RefSeq" id="WP_345629016.1">
    <property type="nucleotide sequence ID" value="NZ_BAABJQ010000006.1"/>
</dbReference>
<name>A0ABP9RRS8_9ACTN</name>
<evidence type="ECO:0000313" key="3">
    <source>
        <dbReference type="Proteomes" id="UP001501570"/>
    </source>
</evidence>
<reference evidence="3" key="1">
    <citation type="journal article" date="2019" name="Int. J. Syst. Evol. Microbiol.">
        <title>The Global Catalogue of Microorganisms (GCM) 10K type strain sequencing project: providing services to taxonomists for standard genome sequencing and annotation.</title>
        <authorList>
            <consortium name="The Broad Institute Genomics Platform"/>
            <consortium name="The Broad Institute Genome Sequencing Center for Infectious Disease"/>
            <person name="Wu L."/>
            <person name="Ma J."/>
        </authorList>
    </citation>
    <scope>NUCLEOTIDE SEQUENCE [LARGE SCALE GENOMIC DNA]</scope>
    <source>
        <strain evidence="3">JCM 18304</strain>
    </source>
</reference>
<sequence>MPENEDFTSSAGSAGDNRPAGSAREEAERLMAAALAAASGAARGFVRNASPLAGVADAAERLLAGGTGGHVATGSPECCVCPVCRALAAVRDPSPELALRLATGASDLASGLTGVLRSVSDLVSGVQAGPRGDRPGSGAAADRPRTAPDPDSVWRTATARQDTAGPAARIPEERTGDSPHPAVPDPWHSDVSDDPWRAAVVDDVWHAATTAPVPPAGQPASGDEPAPPDGD</sequence>
<keyword evidence="3" id="KW-1185">Reference proteome</keyword>